<dbReference type="EMBL" id="JACAQD010000047">
    <property type="protein sequence ID" value="NWC36757.1"/>
    <property type="molecule type" value="Genomic_DNA"/>
</dbReference>
<dbReference type="InterPro" id="IPR041578">
    <property type="entry name" value="PIN_8"/>
</dbReference>
<accession>A0A7Y8CMW8</accession>
<evidence type="ECO:0000256" key="1">
    <source>
        <dbReference type="SAM" id="Coils"/>
    </source>
</evidence>
<reference evidence="3 4" key="1">
    <citation type="submission" date="2020-04" db="EMBL/GenBank/DDBJ databases">
        <title>Molecular characterization of pseudomonads from Agaricus bisporus reveal novel blotch 2 pathogens in Western Europe.</title>
        <authorList>
            <person name="Taparia T."/>
            <person name="Krijger M."/>
            <person name="Haynes E."/>
            <person name="Elpinstone J.G."/>
            <person name="Noble R."/>
            <person name="Van Der Wolf J."/>
        </authorList>
    </citation>
    <scope>NUCLEOTIDE SEQUENCE [LARGE SCALE GENOMIC DNA]</scope>
    <source>
        <strain evidence="3 4">IPO3737</strain>
    </source>
</reference>
<gene>
    <name evidence="3" type="ORF">HX876_30830</name>
</gene>
<proteinExistence type="predicted"/>
<keyword evidence="3" id="KW-0808">Transferase</keyword>
<organism evidence="3 4">
    <name type="scientific">Pseudomonas gingeri</name>
    <dbReference type="NCBI Taxonomy" id="117681"/>
    <lineage>
        <taxon>Bacteria</taxon>
        <taxon>Pseudomonadati</taxon>
        <taxon>Pseudomonadota</taxon>
        <taxon>Gammaproteobacteria</taxon>
        <taxon>Pseudomonadales</taxon>
        <taxon>Pseudomonadaceae</taxon>
        <taxon>Pseudomonas</taxon>
    </lineage>
</organism>
<feature type="domain" description="PIN like" evidence="2">
    <location>
        <begin position="24"/>
        <end position="243"/>
    </location>
</feature>
<evidence type="ECO:0000259" key="2">
    <source>
        <dbReference type="Pfam" id="PF18476"/>
    </source>
</evidence>
<evidence type="ECO:0000313" key="4">
    <source>
        <dbReference type="Proteomes" id="UP000520592"/>
    </source>
</evidence>
<comment type="caution">
    <text evidence="3">The sequence shown here is derived from an EMBL/GenBank/DDBJ whole genome shotgun (WGS) entry which is preliminary data.</text>
</comment>
<sequence>MKDKYSGWYVKSAAEVVALWDNAIFVADANVLLHCLRHPAAVRNELLRLFDALKASLWIPYQVGLEFHRNRLDVELGAQDAYETLIRDLDAVLEKARERLRQLRAHPTISVPKELAALDIFAADFRGRMIAAQTAHPSEEIAEAVSRLTQLLDGRIGDKWTREQLNALKKEGEDRYAKKIPPGYKDAKKDAGEFDKFGDLIIWKEMIAKAKVDNRPIVFITDDVKEDWWWIHKGRKLGPRPELVEEFKAESGQDFHIYEFSQFLRFAAERFAEMKANVGQVEESLLADEKARQRQSDAAEAIGNEIKIRRLEDERDEIIALLSGVPGTSTMTVATDRAGLRTRLKELDDLIAISLNKLGENADSEPPADDR</sequence>
<protein>
    <submittedName>
        <fullName evidence="3">Sulfotransferase family protein</fullName>
    </submittedName>
</protein>
<dbReference type="RefSeq" id="WP_177062173.1">
    <property type="nucleotide sequence ID" value="NZ_JACAPS010000044.1"/>
</dbReference>
<dbReference type="GO" id="GO:0016740">
    <property type="term" value="F:transferase activity"/>
    <property type="evidence" value="ECO:0007669"/>
    <property type="project" value="UniProtKB-KW"/>
</dbReference>
<dbReference type="Proteomes" id="UP000520592">
    <property type="component" value="Unassembled WGS sequence"/>
</dbReference>
<evidence type="ECO:0000313" key="3">
    <source>
        <dbReference type="EMBL" id="NWC36757.1"/>
    </source>
</evidence>
<feature type="coiled-coil region" evidence="1">
    <location>
        <begin position="79"/>
        <end position="106"/>
    </location>
</feature>
<keyword evidence="1" id="KW-0175">Coiled coil</keyword>
<dbReference type="AlphaFoldDB" id="A0A7Y8CMW8"/>
<name>A0A7Y8CMW8_9PSED</name>
<dbReference type="Pfam" id="PF18476">
    <property type="entry name" value="PIN_8"/>
    <property type="match status" value="1"/>
</dbReference>